<dbReference type="GO" id="GO:0071051">
    <property type="term" value="P:poly(A)-dependent snoRNA 3'-end processing"/>
    <property type="evidence" value="ECO:0007669"/>
    <property type="project" value="TreeGrafter"/>
</dbReference>
<keyword evidence="8" id="KW-1185">Reference proteome</keyword>
<protein>
    <submittedName>
        <fullName evidence="7">Ribosomal protein S5 domain 2-type fold domain containing protein</fullName>
    </submittedName>
</protein>
<evidence type="ECO:0000256" key="5">
    <source>
        <dbReference type="ARBA" id="ARBA00023242"/>
    </source>
</evidence>
<dbReference type="SUPFAM" id="SSF54211">
    <property type="entry name" value="Ribosomal protein S5 domain 2-like"/>
    <property type="match status" value="1"/>
</dbReference>
<dbReference type="GO" id="GO:0000176">
    <property type="term" value="C:nuclear exosome (RNase complex)"/>
    <property type="evidence" value="ECO:0007669"/>
    <property type="project" value="UniProtKB-ARBA"/>
</dbReference>
<keyword evidence="7" id="KW-0687">Ribonucleoprotein</keyword>
<keyword evidence="3" id="KW-0698">rRNA processing</keyword>
<sequence length="262" mass="27756">MAPIAEPRAELAPLPKADGSATYSYSGYTVTGAVNGPIEAQRRDENPFEALIDVNVRPAAGVGGTAERLLESILQRALRQLIPIRNFPRSMIQITLQVTETPENAYANTKVVQAQLNLAIIPALLHAAILSLLTAAIPLKTIATAVTLAVPAVGGDDISSSSSSSSNMVVDPSAREADTARSLHVLGYTADNELLLAESQGAFTVDEWEAVLQTGQQACCRAARQELGEDTAMADGGLEAPSIRAFVRSVMETKIEGDFAWK</sequence>
<dbReference type="EMBL" id="AZHA01000023">
    <property type="protein sequence ID" value="OAA39259.1"/>
    <property type="molecule type" value="Genomic_DNA"/>
</dbReference>
<reference evidence="7 8" key="1">
    <citation type="journal article" date="2016" name="Genome Biol. Evol.">
        <title>Divergent and convergent evolution of fungal pathogenicity.</title>
        <authorList>
            <person name="Shang Y."/>
            <person name="Xiao G."/>
            <person name="Zheng P."/>
            <person name="Cen K."/>
            <person name="Zhan S."/>
            <person name="Wang C."/>
        </authorList>
    </citation>
    <scope>NUCLEOTIDE SEQUENCE [LARGE SCALE GENOMIC DNA]</scope>
    <source>
        <strain evidence="7 8">RCEF 3172</strain>
    </source>
</reference>
<dbReference type="InterPro" id="IPR001247">
    <property type="entry name" value="ExoRNase_PH_dom1"/>
</dbReference>
<gene>
    <name evidence="7" type="ORF">BBO_06683</name>
</gene>
<dbReference type="AlphaFoldDB" id="A0A169YGL7"/>
<comment type="subcellular location">
    <subcellularLocation>
        <location evidence="1">Nucleus</location>
    </subcellularLocation>
</comment>
<dbReference type="GO" id="GO:0006364">
    <property type="term" value="P:rRNA processing"/>
    <property type="evidence" value="ECO:0007669"/>
    <property type="project" value="UniProtKB-KW"/>
</dbReference>
<dbReference type="CDD" id="cd11372">
    <property type="entry name" value="RNase_PH_RRP46"/>
    <property type="match status" value="1"/>
</dbReference>
<evidence type="ECO:0000256" key="1">
    <source>
        <dbReference type="ARBA" id="ARBA00004123"/>
    </source>
</evidence>
<evidence type="ECO:0000256" key="2">
    <source>
        <dbReference type="ARBA" id="ARBA00006678"/>
    </source>
</evidence>
<dbReference type="PANTHER" id="PTHR11953:SF1">
    <property type="entry name" value="EXOSOME COMPLEX COMPONENT RRP46"/>
    <property type="match status" value="1"/>
</dbReference>
<dbReference type="GO" id="GO:0071028">
    <property type="term" value="P:nuclear mRNA surveillance"/>
    <property type="evidence" value="ECO:0007669"/>
    <property type="project" value="TreeGrafter"/>
</dbReference>
<dbReference type="InterPro" id="IPR036345">
    <property type="entry name" value="ExoRNase_PH_dom2_sf"/>
</dbReference>
<dbReference type="Proteomes" id="UP000076863">
    <property type="component" value="Unassembled WGS sequence"/>
</dbReference>
<organism evidence="7 8">
    <name type="scientific">Beauveria brongniartii RCEF 3172</name>
    <dbReference type="NCBI Taxonomy" id="1081107"/>
    <lineage>
        <taxon>Eukaryota</taxon>
        <taxon>Fungi</taxon>
        <taxon>Dikarya</taxon>
        <taxon>Ascomycota</taxon>
        <taxon>Pezizomycotina</taxon>
        <taxon>Sordariomycetes</taxon>
        <taxon>Hypocreomycetidae</taxon>
        <taxon>Hypocreales</taxon>
        <taxon>Cordycipitaceae</taxon>
        <taxon>Beauveria</taxon>
        <taxon>Beauveria brongniartii</taxon>
    </lineage>
</organism>
<keyword evidence="4" id="KW-0271">Exosome</keyword>
<dbReference type="Gene3D" id="3.30.230.70">
    <property type="entry name" value="GHMP Kinase, N-terminal domain"/>
    <property type="match status" value="1"/>
</dbReference>
<dbReference type="InterPro" id="IPR020568">
    <property type="entry name" value="Ribosomal_Su5_D2-typ_SF"/>
</dbReference>
<comment type="caution">
    <text evidence="7">The sequence shown here is derived from an EMBL/GenBank/DDBJ whole genome shotgun (WGS) entry which is preliminary data.</text>
</comment>
<dbReference type="InterPro" id="IPR050080">
    <property type="entry name" value="RNase_PH"/>
</dbReference>
<keyword evidence="7" id="KW-0689">Ribosomal protein</keyword>
<evidence type="ECO:0000259" key="6">
    <source>
        <dbReference type="Pfam" id="PF01138"/>
    </source>
</evidence>
<accession>A0A169YGL7</accession>
<dbReference type="GO" id="GO:0000177">
    <property type="term" value="C:cytoplasmic exosome (RNase complex)"/>
    <property type="evidence" value="ECO:0007669"/>
    <property type="project" value="TreeGrafter"/>
</dbReference>
<dbReference type="GO" id="GO:0016075">
    <property type="term" value="P:rRNA catabolic process"/>
    <property type="evidence" value="ECO:0007669"/>
    <property type="project" value="TreeGrafter"/>
</dbReference>
<dbReference type="GO" id="GO:0034475">
    <property type="term" value="P:U4 snRNA 3'-end processing"/>
    <property type="evidence" value="ECO:0007669"/>
    <property type="project" value="TreeGrafter"/>
</dbReference>
<dbReference type="SUPFAM" id="SSF55666">
    <property type="entry name" value="Ribonuclease PH domain 2-like"/>
    <property type="match status" value="1"/>
</dbReference>
<dbReference type="OrthoDB" id="27298at2759"/>
<dbReference type="PANTHER" id="PTHR11953">
    <property type="entry name" value="EXOSOME COMPLEX COMPONENT"/>
    <property type="match status" value="1"/>
</dbReference>
<proteinExistence type="inferred from homology"/>
<evidence type="ECO:0000256" key="4">
    <source>
        <dbReference type="ARBA" id="ARBA00022835"/>
    </source>
</evidence>
<evidence type="ECO:0000313" key="8">
    <source>
        <dbReference type="Proteomes" id="UP000076863"/>
    </source>
</evidence>
<keyword evidence="5" id="KW-0539">Nucleus</keyword>
<dbReference type="Pfam" id="PF01138">
    <property type="entry name" value="RNase_PH"/>
    <property type="match status" value="1"/>
</dbReference>
<comment type="similarity">
    <text evidence="2">Belongs to the RNase PH family.</text>
</comment>
<evidence type="ECO:0000313" key="7">
    <source>
        <dbReference type="EMBL" id="OAA39259.1"/>
    </source>
</evidence>
<feature type="domain" description="Exoribonuclease phosphorolytic" evidence="6">
    <location>
        <begin position="12"/>
        <end position="138"/>
    </location>
</feature>
<evidence type="ECO:0000256" key="3">
    <source>
        <dbReference type="ARBA" id="ARBA00022552"/>
    </source>
</evidence>
<dbReference type="GO" id="GO:0005730">
    <property type="term" value="C:nucleolus"/>
    <property type="evidence" value="ECO:0007669"/>
    <property type="project" value="TreeGrafter"/>
</dbReference>
<dbReference type="InterPro" id="IPR027408">
    <property type="entry name" value="PNPase/RNase_PH_dom_sf"/>
</dbReference>
<dbReference type="GO" id="GO:0003723">
    <property type="term" value="F:RNA binding"/>
    <property type="evidence" value="ECO:0007669"/>
    <property type="project" value="TreeGrafter"/>
</dbReference>
<dbReference type="GO" id="GO:0005840">
    <property type="term" value="C:ribosome"/>
    <property type="evidence" value="ECO:0007669"/>
    <property type="project" value="UniProtKB-KW"/>
</dbReference>
<name>A0A169YGL7_9HYPO</name>